<dbReference type="AlphaFoldDB" id="A0A7W9HJB1"/>
<feature type="compositionally biased region" description="Basic residues" evidence="1">
    <location>
        <begin position="294"/>
        <end position="309"/>
    </location>
</feature>
<dbReference type="Gene3D" id="2.90.10.10">
    <property type="entry name" value="Bulb-type lectin domain"/>
    <property type="match status" value="1"/>
</dbReference>
<sequence>MSAEHVSDGKMFRKDDVPMTGGHRLGVGESLRRQSLTSLNDAFTLKHFGVDELILVRNHDREPLWWSSDFHPEDWWQKRSGTGVSDVTLQPDGNLVAHDEDGTPLWSTGTAGSGAELLEVRDDGDVVLLDGAGDIVWHTDTATADVTLPPFPVARGDHMLVGQSLADQSLTSPNGQYVLVHDRRHGGTFLYGPQGQITNWYYSVPSTYPDSFGTRLVLEEDGLFLRWCKDEINGEDVRGLRKAWDSLTTPRFPFHPKQIVVRDSGDLEMLDADGEVMWRNGYTRDHAKFARSSNRPRAKTTRKSARRSKVPAGTPRLPPTDETVPLVRTDFSDNEAWAATCAQIALPRHFSEDDIFTADVEPVDNAAYAGLTAAQLVTLVPADAECAILLVADTTTMESAEHHVLVVDLDDDDIDNRGRTFRATPPAIPEIETNLSLANMDWEYFADSADDDGVVRPMLAEVRPSGVDTAAD</sequence>
<dbReference type="PROSITE" id="PS50927">
    <property type="entry name" value="BULB_LECTIN"/>
    <property type="match status" value="1"/>
</dbReference>
<protein>
    <recommendedName>
        <fullName evidence="2">Bulb-type lectin domain-containing protein</fullName>
    </recommendedName>
</protein>
<evidence type="ECO:0000313" key="4">
    <source>
        <dbReference type="Proteomes" id="UP000552097"/>
    </source>
</evidence>
<dbReference type="Proteomes" id="UP000552097">
    <property type="component" value="Unassembled WGS sequence"/>
</dbReference>
<dbReference type="SMART" id="SM00108">
    <property type="entry name" value="B_lectin"/>
    <property type="match status" value="1"/>
</dbReference>
<dbReference type="SUPFAM" id="SSF51110">
    <property type="entry name" value="alpha-D-mannose-specific plant lectins"/>
    <property type="match status" value="1"/>
</dbReference>
<dbReference type="Pfam" id="PF21962">
    <property type="entry name" value="DUF6924"/>
    <property type="match status" value="1"/>
</dbReference>
<dbReference type="EMBL" id="JACHMO010000001">
    <property type="protein sequence ID" value="MBB5803116.1"/>
    <property type="molecule type" value="Genomic_DNA"/>
</dbReference>
<comment type="caution">
    <text evidence="3">The sequence shown here is derived from an EMBL/GenBank/DDBJ whole genome shotgun (WGS) entry which is preliminary data.</text>
</comment>
<keyword evidence="4" id="KW-1185">Reference proteome</keyword>
<accession>A0A7W9HJB1</accession>
<name>A0A7W9HJB1_9PSEU</name>
<gene>
    <name evidence="3" type="ORF">F4560_002884</name>
</gene>
<dbReference type="InterPro" id="IPR053832">
    <property type="entry name" value="DUF6924"/>
</dbReference>
<evidence type="ECO:0000256" key="1">
    <source>
        <dbReference type="SAM" id="MobiDB-lite"/>
    </source>
</evidence>
<dbReference type="InterPro" id="IPR036426">
    <property type="entry name" value="Bulb-type_lectin_dom_sf"/>
</dbReference>
<feature type="compositionally biased region" description="Basic and acidic residues" evidence="1">
    <location>
        <begin position="1"/>
        <end position="17"/>
    </location>
</feature>
<reference evidence="3 4" key="1">
    <citation type="submission" date="2020-08" db="EMBL/GenBank/DDBJ databases">
        <title>Sequencing the genomes of 1000 actinobacteria strains.</title>
        <authorList>
            <person name="Klenk H.-P."/>
        </authorList>
    </citation>
    <scope>NUCLEOTIDE SEQUENCE [LARGE SCALE GENOMIC DNA]</scope>
    <source>
        <strain evidence="3 4">DSM 45486</strain>
    </source>
</reference>
<dbReference type="RefSeq" id="WP_184920266.1">
    <property type="nucleotide sequence ID" value="NZ_JACHMO010000001.1"/>
</dbReference>
<organism evidence="3 4">
    <name type="scientific">Saccharothrix ecbatanensis</name>
    <dbReference type="NCBI Taxonomy" id="1105145"/>
    <lineage>
        <taxon>Bacteria</taxon>
        <taxon>Bacillati</taxon>
        <taxon>Actinomycetota</taxon>
        <taxon>Actinomycetes</taxon>
        <taxon>Pseudonocardiales</taxon>
        <taxon>Pseudonocardiaceae</taxon>
        <taxon>Saccharothrix</taxon>
    </lineage>
</organism>
<proteinExistence type="predicted"/>
<dbReference type="InterPro" id="IPR001480">
    <property type="entry name" value="Bulb-type_lectin_dom"/>
</dbReference>
<feature type="region of interest" description="Disordered" evidence="1">
    <location>
        <begin position="289"/>
        <end position="324"/>
    </location>
</feature>
<evidence type="ECO:0000313" key="3">
    <source>
        <dbReference type="EMBL" id="MBB5803116.1"/>
    </source>
</evidence>
<feature type="domain" description="Bulb-type lectin" evidence="2">
    <location>
        <begin position="16"/>
        <end position="141"/>
    </location>
</feature>
<evidence type="ECO:0000259" key="2">
    <source>
        <dbReference type="PROSITE" id="PS50927"/>
    </source>
</evidence>
<feature type="region of interest" description="Disordered" evidence="1">
    <location>
        <begin position="1"/>
        <end position="21"/>
    </location>
</feature>